<dbReference type="EMBL" id="CM047583">
    <property type="protein sequence ID" value="KAI9912332.1"/>
    <property type="molecule type" value="Genomic_DNA"/>
</dbReference>
<organism evidence="1 2">
    <name type="scientific">Peronosclerospora sorghi</name>
    <dbReference type="NCBI Taxonomy" id="230839"/>
    <lineage>
        <taxon>Eukaryota</taxon>
        <taxon>Sar</taxon>
        <taxon>Stramenopiles</taxon>
        <taxon>Oomycota</taxon>
        <taxon>Peronosporomycetes</taxon>
        <taxon>Peronosporales</taxon>
        <taxon>Peronosporaceae</taxon>
        <taxon>Peronosclerospora</taxon>
    </lineage>
</organism>
<keyword evidence="2" id="KW-1185">Reference proteome</keyword>
<gene>
    <name evidence="1" type="ORF">PsorP6_005021</name>
</gene>
<proteinExistence type="predicted"/>
<comment type="caution">
    <text evidence="1">The sequence shown here is derived from an EMBL/GenBank/DDBJ whole genome shotgun (WGS) entry which is preliminary data.</text>
</comment>
<reference evidence="1 2" key="1">
    <citation type="journal article" date="2022" name="bioRxiv">
        <title>The genome of the oomycete Peronosclerospora sorghi, a cosmopolitan pathogen of maize and sorghum, is inflated with dispersed pseudogenes.</title>
        <authorList>
            <person name="Fletcher K."/>
            <person name="Martin F."/>
            <person name="Isakeit T."/>
            <person name="Cavanaugh K."/>
            <person name="Magill C."/>
            <person name="Michelmore R."/>
        </authorList>
    </citation>
    <scope>NUCLEOTIDE SEQUENCE [LARGE SCALE GENOMIC DNA]</scope>
    <source>
        <strain evidence="1">P6</strain>
    </source>
</reference>
<accession>A0ACC0W1C9</accession>
<dbReference type="Proteomes" id="UP001163321">
    <property type="component" value="Chromosome 4"/>
</dbReference>
<sequence length="281" mass="32964">MEALHQLKQREMGKGFQQLKDNVEKIGKEVVKFYTKLKHCKTSIEQHHTEESIKSKRRKIDQTRKKNSRLEKELKCKIDELENLQLEVDQLTTNIKPDEERKLHDRIRELQDMIARAEREVDEISSGLSSRLDFKFRDTYRNFDRNCVKGVLINLLDTKHECYYLALEIAAGGMLYEIVVDNEKTAKDILMFGSLTNCVTIIPLNRISLKTVDRRKIDKARQYAFGSSNICETGELAKNVTFHRDIKVKPVTLDGDQFVVMRWRVLLRTIRLFQNVYETAI</sequence>
<evidence type="ECO:0000313" key="1">
    <source>
        <dbReference type="EMBL" id="KAI9912332.1"/>
    </source>
</evidence>
<name>A0ACC0W1C9_9STRA</name>
<evidence type="ECO:0000313" key="2">
    <source>
        <dbReference type="Proteomes" id="UP001163321"/>
    </source>
</evidence>
<protein>
    <submittedName>
        <fullName evidence="1">Uncharacterized protein</fullName>
    </submittedName>
</protein>